<sequence length="243" mass="27671">MRKALLYLIIFASLCAVSGYGIDYHVNNKLNHQSPYYLSFASIGAISLESRLDCWAKINQELSQDELETKFVKVLKDLGMARSIEKIIKTDKEYGHHISYTVQSKEITYVFSAETDSDKNETYFLLNVVSTDPGYELSGIEEKLSNGDLNWHYYYLYTGKLDHYVDQESRNQLIDVILQNVGAGSSEIYEDQYMTSITAYTPLFENSVTVQNKKYNIQVAAKSTPQQQGALIYIGQPLIIGDY</sequence>
<dbReference type="AlphaFoldDB" id="A0A0W8E9J1"/>
<dbReference type="InterPro" id="IPR014794">
    <property type="entry name" value="DUF1779"/>
</dbReference>
<dbReference type="Gene3D" id="3.30.360.40">
    <property type="entry name" value="YwmB-like"/>
    <property type="match status" value="1"/>
</dbReference>
<dbReference type="EMBL" id="LNQE01001821">
    <property type="protein sequence ID" value="KUG05307.1"/>
    <property type="molecule type" value="Genomic_DNA"/>
</dbReference>
<name>A0A0W8E9J1_9ZZZZ</name>
<comment type="caution">
    <text evidence="1">The sequence shown here is derived from an EMBL/GenBank/DDBJ whole genome shotgun (WGS) entry which is preliminary data.</text>
</comment>
<dbReference type="InterPro" id="IPR036209">
    <property type="entry name" value="YwmB-like_sf"/>
</dbReference>
<dbReference type="SUPFAM" id="SSF143842">
    <property type="entry name" value="YwmB-like"/>
    <property type="match status" value="1"/>
</dbReference>
<protein>
    <submittedName>
        <fullName evidence="1">Uncharacterized protein</fullName>
    </submittedName>
</protein>
<proteinExistence type="predicted"/>
<accession>A0A0W8E9J1</accession>
<dbReference type="Pfam" id="PF08680">
    <property type="entry name" value="DUF1779"/>
    <property type="match status" value="1"/>
</dbReference>
<reference evidence="1" key="1">
    <citation type="journal article" date="2015" name="Proc. Natl. Acad. Sci. U.S.A.">
        <title>Networks of energetic and metabolic interactions define dynamics in microbial communities.</title>
        <authorList>
            <person name="Embree M."/>
            <person name="Liu J.K."/>
            <person name="Al-Bassam M.M."/>
            <person name="Zengler K."/>
        </authorList>
    </citation>
    <scope>NUCLEOTIDE SEQUENCE</scope>
</reference>
<evidence type="ECO:0000313" key="1">
    <source>
        <dbReference type="EMBL" id="KUG05307.1"/>
    </source>
</evidence>
<gene>
    <name evidence="1" type="ORF">ASZ90_017288</name>
</gene>
<organism evidence="1">
    <name type="scientific">hydrocarbon metagenome</name>
    <dbReference type="NCBI Taxonomy" id="938273"/>
    <lineage>
        <taxon>unclassified sequences</taxon>
        <taxon>metagenomes</taxon>
        <taxon>ecological metagenomes</taxon>
    </lineage>
</organism>